<protein>
    <submittedName>
        <fullName evidence="3">Uncharacterized protein</fullName>
    </submittedName>
</protein>
<keyword evidence="1" id="KW-0175">Coiled coil</keyword>
<gene>
    <name evidence="3" type="ORF">K402DRAFT_174018</name>
</gene>
<dbReference type="AlphaFoldDB" id="A0A6G1HDE7"/>
<evidence type="ECO:0000313" key="4">
    <source>
        <dbReference type="Proteomes" id="UP000800041"/>
    </source>
</evidence>
<feature type="coiled-coil region" evidence="1">
    <location>
        <begin position="58"/>
        <end position="85"/>
    </location>
</feature>
<reference evidence="3" key="1">
    <citation type="journal article" date="2020" name="Stud. Mycol.">
        <title>101 Dothideomycetes genomes: a test case for predicting lifestyles and emergence of pathogens.</title>
        <authorList>
            <person name="Haridas S."/>
            <person name="Albert R."/>
            <person name="Binder M."/>
            <person name="Bloem J."/>
            <person name="Labutti K."/>
            <person name="Salamov A."/>
            <person name="Andreopoulos B."/>
            <person name="Baker S."/>
            <person name="Barry K."/>
            <person name="Bills G."/>
            <person name="Bluhm B."/>
            <person name="Cannon C."/>
            <person name="Castanera R."/>
            <person name="Culley D."/>
            <person name="Daum C."/>
            <person name="Ezra D."/>
            <person name="Gonzalez J."/>
            <person name="Henrissat B."/>
            <person name="Kuo A."/>
            <person name="Liang C."/>
            <person name="Lipzen A."/>
            <person name="Lutzoni F."/>
            <person name="Magnuson J."/>
            <person name="Mondo S."/>
            <person name="Nolan M."/>
            <person name="Ohm R."/>
            <person name="Pangilinan J."/>
            <person name="Park H.-J."/>
            <person name="Ramirez L."/>
            <person name="Alfaro M."/>
            <person name="Sun H."/>
            <person name="Tritt A."/>
            <person name="Yoshinaga Y."/>
            <person name="Zwiers L.-H."/>
            <person name="Turgeon B."/>
            <person name="Goodwin S."/>
            <person name="Spatafora J."/>
            <person name="Crous P."/>
            <person name="Grigoriev I."/>
        </authorList>
    </citation>
    <scope>NUCLEOTIDE SEQUENCE</scope>
    <source>
        <strain evidence="3">CBS 113979</strain>
    </source>
</reference>
<accession>A0A6G1HDE7</accession>
<feature type="region of interest" description="Disordered" evidence="2">
    <location>
        <begin position="1"/>
        <end position="22"/>
    </location>
</feature>
<organism evidence="3 4">
    <name type="scientific">Aulographum hederae CBS 113979</name>
    <dbReference type="NCBI Taxonomy" id="1176131"/>
    <lineage>
        <taxon>Eukaryota</taxon>
        <taxon>Fungi</taxon>
        <taxon>Dikarya</taxon>
        <taxon>Ascomycota</taxon>
        <taxon>Pezizomycotina</taxon>
        <taxon>Dothideomycetes</taxon>
        <taxon>Pleosporomycetidae</taxon>
        <taxon>Aulographales</taxon>
        <taxon>Aulographaceae</taxon>
    </lineage>
</organism>
<sequence length="109" mass="12428">MAEPAIPNASSTAPSSKSAQDIHKTLRGQGDILKKIFDGQKHQNVRMDDLSDGLEINNALIERLMSKAEQRFKDLNGRVEDISRQMDEQDMFVRHVGRYFGSHVSPRYR</sequence>
<evidence type="ECO:0000256" key="2">
    <source>
        <dbReference type="SAM" id="MobiDB-lite"/>
    </source>
</evidence>
<evidence type="ECO:0000313" key="3">
    <source>
        <dbReference type="EMBL" id="KAF1991256.1"/>
    </source>
</evidence>
<proteinExistence type="predicted"/>
<evidence type="ECO:0000256" key="1">
    <source>
        <dbReference type="SAM" id="Coils"/>
    </source>
</evidence>
<dbReference type="Proteomes" id="UP000800041">
    <property type="component" value="Unassembled WGS sequence"/>
</dbReference>
<keyword evidence="4" id="KW-1185">Reference proteome</keyword>
<feature type="compositionally biased region" description="Polar residues" evidence="2">
    <location>
        <begin position="8"/>
        <end position="19"/>
    </location>
</feature>
<dbReference type="EMBL" id="ML977140">
    <property type="protein sequence ID" value="KAF1991256.1"/>
    <property type="molecule type" value="Genomic_DNA"/>
</dbReference>
<name>A0A6G1HDE7_9PEZI</name>